<keyword evidence="2 10" id="KW-0812">Transmembrane</keyword>
<feature type="region of interest" description="Disordered" evidence="9">
    <location>
        <begin position="535"/>
        <end position="564"/>
    </location>
</feature>
<evidence type="ECO:0000256" key="10">
    <source>
        <dbReference type="SAM" id="Phobius"/>
    </source>
</evidence>
<organism evidence="12 13">
    <name type="scientific">Somion occarium</name>
    <dbReference type="NCBI Taxonomy" id="3059160"/>
    <lineage>
        <taxon>Eukaryota</taxon>
        <taxon>Fungi</taxon>
        <taxon>Dikarya</taxon>
        <taxon>Basidiomycota</taxon>
        <taxon>Agaricomycotina</taxon>
        <taxon>Agaricomycetes</taxon>
        <taxon>Polyporales</taxon>
        <taxon>Cerrenaceae</taxon>
        <taxon>Somion</taxon>
    </lineage>
</organism>
<evidence type="ECO:0000256" key="6">
    <source>
        <dbReference type="ARBA" id="ARBA00022989"/>
    </source>
</evidence>
<feature type="domain" description="RING-type" evidence="11">
    <location>
        <begin position="446"/>
        <end position="490"/>
    </location>
</feature>
<dbReference type="InterPro" id="IPR001841">
    <property type="entry name" value="Znf_RING"/>
</dbReference>
<dbReference type="PROSITE" id="PS50089">
    <property type="entry name" value="ZF_RING_2"/>
    <property type="match status" value="1"/>
</dbReference>
<dbReference type="PANTHER" id="PTHR47168">
    <property type="entry name" value="RING ZINC FINGER DOMAIN SUPERFAMILY PROTEIN-RELATED"/>
    <property type="match status" value="1"/>
</dbReference>
<evidence type="ECO:0000256" key="4">
    <source>
        <dbReference type="ARBA" id="ARBA00022771"/>
    </source>
</evidence>
<evidence type="ECO:0000256" key="1">
    <source>
        <dbReference type="ARBA" id="ARBA00004167"/>
    </source>
</evidence>
<evidence type="ECO:0000256" key="5">
    <source>
        <dbReference type="ARBA" id="ARBA00022833"/>
    </source>
</evidence>
<reference evidence="13" key="1">
    <citation type="submission" date="2024-04" db="EMBL/GenBank/DDBJ databases">
        <authorList>
            <person name="Shaw F."/>
            <person name="Minotto A."/>
        </authorList>
    </citation>
    <scope>NUCLEOTIDE SEQUENCE [LARGE SCALE GENOMIC DNA]</scope>
</reference>
<feature type="compositionally biased region" description="Polar residues" evidence="9">
    <location>
        <begin position="399"/>
        <end position="409"/>
    </location>
</feature>
<evidence type="ECO:0000256" key="3">
    <source>
        <dbReference type="ARBA" id="ARBA00022723"/>
    </source>
</evidence>
<accession>A0ABP1DH90</accession>
<dbReference type="InterPro" id="IPR051653">
    <property type="entry name" value="E3_ligase_sorting_rcpt"/>
</dbReference>
<keyword evidence="4 8" id="KW-0863">Zinc-finger</keyword>
<proteinExistence type="predicted"/>
<feature type="region of interest" description="Disordered" evidence="9">
    <location>
        <begin position="225"/>
        <end position="244"/>
    </location>
</feature>
<protein>
    <recommendedName>
        <fullName evidence="11">RING-type domain-containing protein</fullName>
    </recommendedName>
</protein>
<feature type="region of interest" description="Disordered" evidence="9">
    <location>
        <begin position="333"/>
        <end position="428"/>
    </location>
</feature>
<keyword evidence="3" id="KW-0479">Metal-binding</keyword>
<dbReference type="CDD" id="cd16454">
    <property type="entry name" value="RING-H2_PA-TM-RING"/>
    <property type="match status" value="1"/>
</dbReference>
<feature type="region of interest" description="Disordered" evidence="9">
    <location>
        <begin position="284"/>
        <end position="305"/>
    </location>
</feature>
<dbReference type="InterPro" id="IPR013083">
    <property type="entry name" value="Znf_RING/FYVE/PHD"/>
</dbReference>
<evidence type="ECO:0000313" key="13">
    <source>
        <dbReference type="Proteomes" id="UP001497453"/>
    </source>
</evidence>
<dbReference type="Proteomes" id="UP001497453">
    <property type="component" value="Chromosome 4"/>
</dbReference>
<dbReference type="EMBL" id="OZ037947">
    <property type="protein sequence ID" value="CAL1707221.1"/>
    <property type="molecule type" value="Genomic_DNA"/>
</dbReference>
<keyword evidence="7 10" id="KW-0472">Membrane</keyword>
<feature type="compositionally biased region" description="Basic and acidic residues" evidence="9">
    <location>
        <begin position="363"/>
        <end position="379"/>
    </location>
</feature>
<feature type="compositionally biased region" description="Low complexity" evidence="9">
    <location>
        <begin position="388"/>
        <end position="398"/>
    </location>
</feature>
<evidence type="ECO:0000259" key="11">
    <source>
        <dbReference type="PROSITE" id="PS50089"/>
    </source>
</evidence>
<feature type="transmembrane region" description="Helical" evidence="10">
    <location>
        <begin position="255"/>
        <end position="280"/>
    </location>
</feature>
<evidence type="ECO:0000256" key="8">
    <source>
        <dbReference type="PROSITE-ProRule" id="PRU00175"/>
    </source>
</evidence>
<keyword evidence="6 10" id="KW-1133">Transmembrane helix</keyword>
<dbReference type="Pfam" id="PF13639">
    <property type="entry name" value="zf-RING_2"/>
    <property type="match status" value="1"/>
</dbReference>
<keyword evidence="13" id="KW-1185">Reference proteome</keyword>
<gene>
    <name evidence="12" type="ORF">GFSPODELE1_LOCUS6263</name>
</gene>
<dbReference type="PANTHER" id="PTHR47168:SF1">
    <property type="entry name" value="OS02G0798600 PROTEIN"/>
    <property type="match status" value="1"/>
</dbReference>
<evidence type="ECO:0000313" key="12">
    <source>
        <dbReference type="EMBL" id="CAL1707221.1"/>
    </source>
</evidence>
<evidence type="ECO:0000256" key="7">
    <source>
        <dbReference type="ARBA" id="ARBA00023136"/>
    </source>
</evidence>
<dbReference type="SMART" id="SM00184">
    <property type="entry name" value="RING"/>
    <property type="match status" value="1"/>
</dbReference>
<evidence type="ECO:0000256" key="9">
    <source>
        <dbReference type="SAM" id="MobiDB-lite"/>
    </source>
</evidence>
<sequence length="564" mass="60987">MFLSTVFGLSFCFLGSLLVCYPALWIGVNAYIPASPVNSTADPNNGTEGPSHLDLMWLGGSYGEDVSYQLVGANSSGVSKGALVHFSEEHLDNDTTTTPWIALVSCDSNATDASQEFDIFTEARDRGAIAALLYSLYSERCQINAEYADPENFEQLMDIFSTPSLSSSQFIEYQYGAINETKFGHYDAKLLNESAAQINTTIVNGTIDSKGFMFATLVAFNATDPGTQNSQPGNGDNSNSTFEGSSGPNTSLAMIILYAITGCVSALFCVVIVSGAIRAIRHPERYGPRSGDSSFGGPPGFGAQSRARGLTRAILDTFPVVKFGRPEATTQLRKDVESVPDPNAGMLGTHIPSANLEMNDLTSQDRKVEPDAGSQKHDVEEEARAEESLAQEAEQSSAPPRQTTLQFASPTPIPRPPRPKVDTSVSSTVHADDRDIVPDAIGRETCPICIVDFEEGDDLRVLPCEGHHRFHQQCVDQWLLELSASCPICRQDFHALETMMASDVGDHLEPPTPHGSGRPVSTAGQRFSRYLRLARRRRGRNREGVAAGDDPTNPPMPIAPETSL</sequence>
<dbReference type="SUPFAM" id="SSF57850">
    <property type="entry name" value="RING/U-box"/>
    <property type="match status" value="1"/>
</dbReference>
<evidence type="ECO:0000256" key="2">
    <source>
        <dbReference type="ARBA" id="ARBA00022692"/>
    </source>
</evidence>
<name>A0ABP1DH90_9APHY</name>
<comment type="subcellular location">
    <subcellularLocation>
        <location evidence="1">Membrane</location>
        <topology evidence="1">Single-pass membrane protein</topology>
    </subcellularLocation>
</comment>
<dbReference type="Gene3D" id="3.30.40.10">
    <property type="entry name" value="Zinc/RING finger domain, C3HC4 (zinc finger)"/>
    <property type="match status" value="1"/>
</dbReference>
<keyword evidence="5" id="KW-0862">Zinc</keyword>